<feature type="region of interest" description="Disordered" evidence="1">
    <location>
        <begin position="1"/>
        <end position="22"/>
    </location>
</feature>
<dbReference type="STRING" id="410072.ERS852525_01554"/>
<reference evidence="3 4" key="1">
    <citation type="submission" date="2015-09" db="EMBL/GenBank/DDBJ databases">
        <authorList>
            <consortium name="Pathogen Informatics"/>
        </authorList>
    </citation>
    <scope>NUCLEOTIDE SEQUENCE [LARGE SCALE GENOMIC DNA]</scope>
    <source>
        <strain evidence="3 4">2789STDY5834866</strain>
    </source>
</reference>
<dbReference type="AlphaFoldDB" id="A0A173X3S7"/>
<protein>
    <recommendedName>
        <fullName evidence="2">N-terminal domain-containing protein</fullName>
    </recommendedName>
</protein>
<evidence type="ECO:0000259" key="2">
    <source>
        <dbReference type="Pfam" id="PF08401"/>
    </source>
</evidence>
<dbReference type="PaxDb" id="410072-ERS852525_01554"/>
<proteinExistence type="predicted"/>
<evidence type="ECO:0000313" key="3">
    <source>
        <dbReference type="EMBL" id="CUN45038.1"/>
    </source>
</evidence>
<dbReference type="RefSeq" id="WP_055260403.1">
    <property type="nucleotide sequence ID" value="NZ_CYZK01000001.1"/>
</dbReference>
<dbReference type="Proteomes" id="UP000095362">
    <property type="component" value="Unassembled WGS sequence"/>
</dbReference>
<name>A0A173X3S7_9FIRM</name>
<organism evidence="3 4">
    <name type="scientific">Coprococcus comes</name>
    <dbReference type="NCBI Taxonomy" id="410072"/>
    <lineage>
        <taxon>Bacteria</taxon>
        <taxon>Bacillati</taxon>
        <taxon>Bacillota</taxon>
        <taxon>Clostridia</taxon>
        <taxon>Lachnospirales</taxon>
        <taxon>Lachnospiraceae</taxon>
        <taxon>Coprococcus</taxon>
    </lineage>
</organism>
<feature type="compositionally biased region" description="Basic and acidic residues" evidence="1">
    <location>
        <begin position="282"/>
        <end position="301"/>
    </location>
</feature>
<dbReference type="InterPro" id="IPR013610">
    <property type="entry name" value="ArdC_N"/>
</dbReference>
<evidence type="ECO:0000256" key="1">
    <source>
        <dbReference type="SAM" id="MobiDB-lite"/>
    </source>
</evidence>
<dbReference type="EMBL" id="CYZK01000001">
    <property type="protein sequence ID" value="CUN45038.1"/>
    <property type="molecule type" value="Genomic_DNA"/>
</dbReference>
<sequence>MDLKNMIPGGAGEEQAPEQRLSKEEYAAMKKQQREEVWAEVDAQAQAVFQNGESLKGFLDFMAQCNTQKTPNLLLIYGQNPQATVVKSYDYWKKEHRSPKAGVHGYTYMVSTEYEKDGERRTGYTISKGFDISQMSGKPLEERPQRSMEELIHAVLKDQPVQMQIADNLPDGIQAQYIPKQRTVYVQNGMEENTTFHAVNRELACAALDQHDGNYVRRKVNAQAYCAAYVIGKRYGADVSGFHFGKIAEMQANGQKDPQKLRGFLNDVRQAAYTIRNHMERNFGEQEQAFSKDDFSFEEPPKQTPKKEKKGKQPER</sequence>
<dbReference type="Pfam" id="PF08401">
    <property type="entry name" value="ArdcN"/>
    <property type="match status" value="1"/>
</dbReference>
<gene>
    <name evidence="3" type="ORF">ERS852481_00189</name>
</gene>
<feature type="domain" description="N-terminal" evidence="2">
    <location>
        <begin position="31"/>
        <end position="121"/>
    </location>
</feature>
<accession>A0A173X3S7</accession>
<dbReference type="GO" id="GO:0003697">
    <property type="term" value="F:single-stranded DNA binding"/>
    <property type="evidence" value="ECO:0007669"/>
    <property type="project" value="InterPro"/>
</dbReference>
<feature type="region of interest" description="Disordered" evidence="1">
    <location>
        <begin position="282"/>
        <end position="316"/>
    </location>
</feature>
<evidence type="ECO:0000313" key="4">
    <source>
        <dbReference type="Proteomes" id="UP000095362"/>
    </source>
</evidence>